<feature type="transmembrane region" description="Helical" evidence="1">
    <location>
        <begin position="95"/>
        <end position="117"/>
    </location>
</feature>
<dbReference type="OrthoDB" id="10672600at2759"/>
<proteinExistence type="predicted"/>
<protein>
    <recommendedName>
        <fullName evidence="4">Transmembrane protein</fullName>
    </recommendedName>
</protein>
<dbReference type="AlphaFoldDB" id="A0A8S1XJF8"/>
<gene>
    <name evidence="2" type="ORF">POCTA_138.1.T1240010</name>
</gene>
<name>A0A8S1XJF8_PAROT</name>
<evidence type="ECO:0008006" key="4">
    <source>
        <dbReference type="Google" id="ProtNLM"/>
    </source>
</evidence>
<keyword evidence="1" id="KW-1133">Transmembrane helix</keyword>
<reference evidence="2" key="1">
    <citation type="submission" date="2021-01" db="EMBL/GenBank/DDBJ databases">
        <authorList>
            <consortium name="Genoscope - CEA"/>
            <person name="William W."/>
        </authorList>
    </citation>
    <scope>NUCLEOTIDE SEQUENCE</scope>
</reference>
<evidence type="ECO:0000256" key="1">
    <source>
        <dbReference type="SAM" id="Phobius"/>
    </source>
</evidence>
<dbReference type="Proteomes" id="UP000683925">
    <property type="component" value="Unassembled WGS sequence"/>
</dbReference>
<keyword evidence="1" id="KW-0472">Membrane</keyword>
<evidence type="ECO:0000313" key="2">
    <source>
        <dbReference type="EMBL" id="CAD8201283.1"/>
    </source>
</evidence>
<feature type="transmembrane region" description="Helical" evidence="1">
    <location>
        <begin position="60"/>
        <end position="83"/>
    </location>
</feature>
<accession>A0A8S1XJF8</accession>
<feature type="transmembrane region" description="Helical" evidence="1">
    <location>
        <begin position="31"/>
        <end position="48"/>
    </location>
</feature>
<dbReference type="EMBL" id="CAJJDP010000124">
    <property type="protein sequence ID" value="CAD8201283.1"/>
    <property type="molecule type" value="Genomic_DNA"/>
</dbReference>
<evidence type="ECO:0000313" key="3">
    <source>
        <dbReference type="Proteomes" id="UP000683925"/>
    </source>
</evidence>
<organism evidence="2 3">
    <name type="scientific">Paramecium octaurelia</name>
    <dbReference type="NCBI Taxonomy" id="43137"/>
    <lineage>
        <taxon>Eukaryota</taxon>
        <taxon>Sar</taxon>
        <taxon>Alveolata</taxon>
        <taxon>Ciliophora</taxon>
        <taxon>Intramacronucleata</taxon>
        <taxon>Oligohymenophorea</taxon>
        <taxon>Peniculida</taxon>
        <taxon>Parameciidae</taxon>
        <taxon>Paramecium</taxon>
    </lineage>
</organism>
<comment type="caution">
    <text evidence="2">The sequence shown here is derived from an EMBL/GenBank/DDBJ whole genome shotgun (WGS) entry which is preliminary data.</text>
</comment>
<keyword evidence="1" id="KW-0812">Transmembrane</keyword>
<sequence length="118" mass="14190">MERQLNCIQRKFKQIHQTISSFTYKDKRFQLSYRILDMLFKFNLALTLTIQEESMLNNSTFFICLFGILNPVIILIIIMRFLIRQLKQIQRIAAFISQFLLILFLMIHLISSHMFVIQ</sequence>
<keyword evidence="3" id="KW-1185">Reference proteome</keyword>